<sequence length="236" mass="26497">MGTQTHRPAVLSDIAKLSSLNQSQKLEAIFSTCNEYEENIISWYQKEVKKKRWLSLLLLFTVFAAIVAIAVIQIFSLPFMQTDAGKLWLTQISLGLLTIAMLLFVADRVFRLTDGWMNYIRTIIAIETRYAEFISGWIQNDASSHADADLHYINAAGIAAAFINDIHRIQQQETQAWSSQLTESIGLLGSLLKEQQSKAAGQKQNQPQNGGGSQRHAAPNIRRRGKRPNLRRRASG</sequence>
<dbReference type="Pfam" id="PF18183">
    <property type="entry name" value="SLATT_2"/>
    <property type="match status" value="1"/>
</dbReference>
<name>A0ABD7QQN0_RAOOR</name>
<organism evidence="4 5">
    <name type="scientific">Raoultella ornithinolytica</name>
    <name type="common">Klebsiella ornithinolytica</name>
    <dbReference type="NCBI Taxonomy" id="54291"/>
    <lineage>
        <taxon>Bacteria</taxon>
        <taxon>Pseudomonadati</taxon>
        <taxon>Pseudomonadota</taxon>
        <taxon>Gammaproteobacteria</taxon>
        <taxon>Enterobacterales</taxon>
        <taxon>Enterobacteriaceae</taxon>
        <taxon>Klebsiella/Raoultella group</taxon>
        <taxon>Raoultella</taxon>
    </lineage>
</organism>
<dbReference type="RefSeq" id="WP_132510675.1">
    <property type="nucleotide sequence ID" value="NZ_SLYQ01000001.1"/>
</dbReference>
<evidence type="ECO:0000259" key="3">
    <source>
        <dbReference type="Pfam" id="PF18183"/>
    </source>
</evidence>
<keyword evidence="2" id="KW-0472">Membrane</keyword>
<dbReference type="Proteomes" id="UP000295263">
    <property type="component" value="Unassembled WGS sequence"/>
</dbReference>
<evidence type="ECO:0000313" key="5">
    <source>
        <dbReference type="Proteomes" id="UP000295263"/>
    </source>
</evidence>
<keyword evidence="2" id="KW-1133">Transmembrane helix</keyword>
<evidence type="ECO:0000256" key="1">
    <source>
        <dbReference type="SAM" id="MobiDB-lite"/>
    </source>
</evidence>
<feature type="region of interest" description="Disordered" evidence="1">
    <location>
        <begin position="195"/>
        <end position="236"/>
    </location>
</feature>
<proteinExistence type="predicted"/>
<evidence type="ECO:0000313" key="4">
    <source>
        <dbReference type="EMBL" id="TCQ76965.1"/>
    </source>
</evidence>
<protein>
    <recommendedName>
        <fullName evidence="3">SMODS and SLOG-associating 2TM effector domain-containing protein</fullName>
    </recommendedName>
</protein>
<feature type="compositionally biased region" description="Low complexity" evidence="1">
    <location>
        <begin position="198"/>
        <end position="208"/>
    </location>
</feature>
<dbReference type="InterPro" id="IPR040688">
    <property type="entry name" value="SLATT_2"/>
</dbReference>
<comment type="caution">
    <text evidence="4">The sequence shown here is derived from an EMBL/GenBank/DDBJ whole genome shotgun (WGS) entry which is preliminary data.</text>
</comment>
<keyword evidence="2" id="KW-0812">Transmembrane</keyword>
<dbReference type="EMBL" id="SLYQ01000001">
    <property type="protein sequence ID" value="TCQ76965.1"/>
    <property type="molecule type" value="Genomic_DNA"/>
</dbReference>
<feature type="transmembrane region" description="Helical" evidence="2">
    <location>
        <begin position="53"/>
        <end position="75"/>
    </location>
</feature>
<feature type="domain" description="SMODS and SLOG-associating 2TM effector" evidence="3">
    <location>
        <begin position="23"/>
        <end position="138"/>
    </location>
</feature>
<evidence type="ECO:0000256" key="2">
    <source>
        <dbReference type="SAM" id="Phobius"/>
    </source>
</evidence>
<dbReference type="NCBIfam" id="NF033633">
    <property type="entry name" value="SLATT_2"/>
    <property type="match status" value="1"/>
</dbReference>
<gene>
    <name evidence="4" type="ORF">EC841_101779</name>
</gene>
<feature type="compositionally biased region" description="Basic residues" evidence="1">
    <location>
        <begin position="221"/>
        <end position="236"/>
    </location>
</feature>
<reference evidence="4 5" key="1">
    <citation type="submission" date="2019-03" db="EMBL/GenBank/DDBJ databases">
        <title>Genomic analyses of the natural microbiome of Caenorhabditis elegans.</title>
        <authorList>
            <person name="Samuel B."/>
        </authorList>
    </citation>
    <scope>NUCLEOTIDE SEQUENCE [LARGE SCALE GENOMIC DNA]</scope>
    <source>
        <strain evidence="4 5">JUb54</strain>
    </source>
</reference>
<dbReference type="AlphaFoldDB" id="A0ABD7QQN0"/>
<accession>A0ABD7QQN0</accession>
<feature type="transmembrane region" description="Helical" evidence="2">
    <location>
        <begin position="87"/>
        <end position="106"/>
    </location>
</feature>